<proteinExistence type="predicted"/>
<comment type="caution">
    <text evidence="1">The sequence shown here is derived from an EMBL/GenBank/DDBJ whole genome shotgun (WGS) entry which is preliminary data.</text>
</comment>
<dbReference type="AlphaFoldDB" id="A0A0F9KYB4"/>
<gene>
    <name evidence="1" type="ORF">LCGC14_1276020</name>
</gene>
<dbReference type="EMBL" id="LAZR01007209">
    <property type="protein sequence ID" value="KKM86728.1"/>
    <property type="molecule type" value="Genomic_DNA"/>
</dbReference>
<accession>A0A0F9KYB4</accession>
<sequence length="104" mass="11690">MDIEEIQSNRAVDLLAESKMLKDLLRHAICPNCDGSGSIPHQTSSKQYVTKDMAIDAGDPALEGSLYSDDQWESEQCQWCYEKDQLLKSPEIRKDAQNGKDGTR</sequence>
<name>A0A0F9KYB4_9ZZZZ</name>
<evidence type="ECO:0000313" key="1">
    <source>
        <dbReference type="EMBL" id="KKM86728.1"/>
    </source>
</evidence>
<reference evidence="1" key="1">
    <citation type="journal article" date="2015" name="Nature">
        <title>Complex archaea that bridge the gap between prokaryotes and eukaryotes.</title>
        <authorList>
            <person name="Spang A."/>
            <person name="Saw J.H."/>
            <person name="Jorgensen S.L."/>
            <person name="Zaremba-Niedzwiedzka K."/>
            <person name="Martijn J."/>
            <person name="Lind A.E."/>
            <person name="van Eijk R."/>
            <person name="Schleper C."/>
            <person name="Guy L."/>
            <person name="Ettema T.J."/>
        </authorList>
    </citation>
    <scope>NUCLEOTIDE SEQUENCE</scope>
</reference>
<organism evidence="1">
    <name type="scientific">marine sediment metagenome</name>
    <dbReference type="NCBI Taxonomy" id="412755"/>
    <lineage>
        <taxon>unclassified sequences</taxon>
        <taxon>metagenomes</taxon>
        <taxon>ecological metagenomes</taxon>
    </lineage>
</organism>
<protein>
    <submittedName>
        <fullName evidence="1">Uncharacterized protein</fullName>
    </submittedName>
</protein>